<evidence type="ECO:0000256" key="1">
    <source>
        <dbReference type="SAM" id="MobiDB-lite"/>
    </source>
</evidence>
<feature type="region of interest" description="Disordered" evidence="1">
    <location>
        <begin position="69"/>
        <end position="105"/>
    </location>
</feature>
<dbReference type="RefSeq" id="WP_091301602.1">
    <property type="nucleotide sequence ID" value="NZ_FOCE01000006.1"/>
</dbReference>
<feature type="signal peptide" evidence="2">
    <location>
        <begin position="1"/>
        <end position="19"/>
    </location>
</feature>
<protein>
    <submittedName>
        <fullName evidence="3">Uncharacterized protein</fullName>
    </submittedName>
</protein>
<feature type="compositionally biased region" description="Low complexity" evidence="1">
    <location>
        <begin position="83"/>
        <end position="92"/>
    </location>
</feature>
<reference evidence="3 4" key="1">
    <citation type="submission" date="2016-10" db="EMBL/GenBank/DDBJ databases">
        <authorList>
            <person name="de Groot N.N."/>
        </authorList>
    </citation>
    <scope>NUCLEOTIDE SEQUENCE [LARGE SCALE GENOMIC DNA]</scope>
    <source>
        <strain evidence="3 4">DSM 3857</strain>
    </source>
</reference>
<feature type="chain" id="PRO_5011794842" evidence="2">
    <location>
        <begin position="20"/>
        <end position="178"/>
    </location>
</feature>
<dbReference type="PROSITE" id="PS51257">
    <property type="entry name" value="PROKAR_LIPOPROTEIN"/>
    <property type="match status" value="1"/>
</dbReference>
<dbReference type="STRING" id="933059.SAMN04488103_10668"/>
<organism evidence="3 4">
    <name type="scientific">Gemmobacter aquatilis</name>
    <dbReference type="NCBI Taxonomy" id="933059"/>
    <lineage>
        <taxon>Bacteria</taxon>
        <taxon>Pseudomonadati</taxon>
        <taxon>Pseudomonadota</taxon>
        <taxon>Alphaproteobacteria</taxon>
        <taxon>Rhodobacterales</taxon>
        <taxon>Paracoccaceae</taxon>
        <taxon>Gemmobacter</taxon>
    </lineage>
</organism>
<proteinExistence type="predicted"/>
<evidence type="ECO:0000313" key="4">
    <source>
        <dbReference type="Proteomes" id="UP000198761"/>
    </source>
</evidence>
<evidence type="ECO:0000256" key="2">
    <source>
        <dbReference type="SAM" id="SignalP"/>
    </source>
</evidence>
<dbReference type="OrthoDB" id="8592692at2"/>
<dbReference type="EMBL" id="FOCE01000006">
    <property type="protein sequence ID" value="SEN60799.1"/>
    <property type="molecule type" value="Genomic_DNA"/>
</dbReference>
<accession>A0A1H8HX54</accession>
<sequence>MRKAIALLMLLGLAGCELALPWADGQSAPHTGLTAAQGAISGGAITVTPITPGKTTPLTGAPVVAQTANPEKPKAETPPPAKPGAAPAQLAPSVPPVAPKSDSQLACEAKGGSWASAGGGQARTCVFRTRDAGKSCRKQSDCEGLCLARSRSCAPVRPLFGCNDILQADGRQVTLCID</sequence>
<name>A0A1H8HX54_9RHOB</name>
<dbReference type="AlphaFoldDB" id="A0A1H8HX54"/>
<dbReference type="Proteomes" id="UP000198761">
    <property type="component" value="Unassembled WGS sequence"/>
</dbReference>
<gene>
    <name evidence="3" type="ORF">SAMN04488103_10668</name>
</gene>
<evidence type="ECO:0000313" key="3">
    <source>
        <dbReference type="EMBL" id="SEN60799.1"/>
    </source>
</evidence>
<keyword evidence="4" id="KW-1185">Reference proteome</keyword>
<keyword evidence="2" id="KW-0732">Signal</keyword>